<feature type="region of interest" description="Disordered" evidence="1">
    <location>
        <begin position="1"/>
        <end position="29"/>
    </location>
</feature>
<gene>
    <name evidence="3" type="ORF">NDI86_17200</name>
</gene>
<proteinExistence type="predicted"/>
<dbReference type="RefSeq" id="WP_310901620.1">
    <property type="nucleotide sequence ID" value="NZ_JAMQOS010000006.1"/>
</dbReference>
<keyword evidence="4" id="KW-1185">Reference proteome</keyword>
<comment type="caution">
    <text evidence="3">The sequence shown here is derived from an EMBL/GenBank/DDBJ whole genome shotgun (WGS) entry which is preliminary data.</text>
</comment>
<evidence type="ECO:0000313" key="4">
    <source>
        <dbReference type="Proteomes" id="UP001268864"/>
    </source>
</evidence>
<dbReference type="Proteomes" id="UP001268864">
    <property type="component" value="Unassembled WGS sequence"/>
</dbReference>
<evidence type="ECO:0000313" key="3">
    <source>
        <dbReference type="EMBL" id="MDS0283855.1"/>
    </source>
</evidence>
<sequence length="143" mass="16034">MSKENLQDQNENFENHRAPGESFLMSGRKGPSDHITISDFADTEPKYQARFVGRPSKAVIEAMVTLQGADLADLPVAYSIIDLDALDNLFQNPMNMDFPGEISFCLGEYRFFLSSDGSVDVYDLSDLHDSKDSVIDDEESERE</sequence>
<accession>A0ABU2FSY1</accession>
<organism evidence="3 4">
    <name type="scientific">Haloarcula onubensis</name>
    <dbReference type="NCBI Taxonomy" id="2950539"/>
    <lineage>
        <taxon>Archaea</taxon>
        <taxon>Methanobacteriati</taxon>
        <taxon>Methanobacteriota</taxon>
        <taxon>Stenosarchaea group</taxon>
        <taxon>Halobacteria</taxon>
        <taxon>Halobacteriales</taxon>
        <taxon>Haloarculaceae</taxon>
        <taxon>Haloarcula</taxon>
    </lineage>
</organism>
<dbReference type="InterPro" id="IPR040624">
    <property type="entry name" value="HalOD1"/>
</dbReference>
<dbReference type="EMBL" id="JAMQOS010000006">
    <property type="protein sequence ID" value="MDS0283855.1"/>
    <property type="molecule type" value="Genomic_DNA"/>
</dbReference>
<evidence type="ECO:0000259" key="2">
    <source>
        <dbReference type="Pfam" id="PF18545"/>
    </source>
</evidence>
<dbReference type="Pfam" id="PF18545">
    <property type="entry name" value="HalOD1"/>
    <property type="match status" value="1"/>
</dbReference>
<protein>
    <recommendedName>
        <fullName evidence="2">Halobacterial output domain-containing protein</fullName>
    </recommendedName>
</protein>
<reference evidence="3 4" key="1">
    <citation type="submission" date="2022-06" db="EMBL/GenBank/DDBJ databases">
        <title>Halomicroarcula sp. a new haloarchaeum isolate from saline soil.</title>
        <authorList>
            <person name="Strakova D."/>
            <person name="Galisteo C."/>
            <person name="Sanchez-Porro C."/>
            <person name="Ventosa A."/>
        </authorList>
    </citation>
    <scope>NUCLEOTIDE SEQUENCE [LARGE SCALE GENOMIC DNA]</scope>
    <source>
        <strain evidence="3 4">S3CR25-11</strain>
    </source>
</reference>
<name>A0ABU2FSY1_9EURY</name>
<evidence type="ECO:0000256" key="1">
    <source>
        <dbReference type="SAM" id="MobiDB-lite"/>
    </source>
</evidence>
<feature type="domain" description="Halobacterial output" evidence="2">
    <location>
        <begin position="54"/>
        <end position="122"/>
    </location>
</feature>